<reference evidence="5 6" key="1">
    <citation type="submission" date="2018-09" db="EMBL/GenBank/DDBJ databases">
        <authorList>
            <person name="Livingstone P.G."/>
            <person name="Whitworth D.E."/>
        </authorList>
    </citation>
    <scope>NUCLEOTIDE SEQUENCE [LARGE SCALE GENOMIC DNA]</scope>
    <source>
        <strain evidence="5 6">CA031B</strain>
    </source>
</reference>
<evidence type="ECO:0000259" key="4">
    <source>
        <dbReference type="Pfam" id="PF06441"/>
    </source>
</evidence>
<evidence type="ECO:0000256" key="3">
    <source>
        <dbReference type="ARBA" id="ARBA00022801"/>
    </source>
</evidence>
<sequence length="92" mass="11019">MEPFQINIPQSTLDDLRARLANTRWPDEVADTDWELGTNRTYIKKLVDYWQDQFDWRKQEAMLNQFAHFRTKIEGFGLHFIHERGKGDNPLP</sequence>
<comment type="caution">
    <text evidence="5">The sequence shown here is derived from an EMBL/GenBank/DDBJ whole genome shotgun (WGS) entry which is preliminary data.</text>
</comment>
<proteinExistence type="inferred from homology"/>
<dbReference type="PANTHER" id="PTHR21661">
    <property type="entry name" value="EPOXIDE HYDROLASE 1-RELATED"/>
    <property type="match status" value="1"/>
</dbReference>
<protein>
    <submittedName>
        <fullName evidence="5">Epoxide hydrolase</fullName>
    </submittedName>
</protein>
<evidence type="ECO:0000313" key="5">
    <source>
        <dbReference type="EMBL" id="RKH83389.1"/>
    </source>
</evidence>
<dbReference type="InterPro" id="IPR010497">
    <property type="entry name" value="Epoxide_hydro_N"/>
</dbReference>
<keyword evidence="2" id="KW-0058">Aromatic hydrocarbons catabolism</keyword>
<dbReference type="Gene3D" id="3.40.50.1820">
    <property type="entry name" value="alpha/beta hydrolase"/>
    <property type="match status" value="1"/>
</dbReference>
<dbReference type="Pfam" id="PF06441">
    <property type="entry name" value="EHN"/>
    <property type="match status" value="1"/>
</dbReference>
<dbReference type="Proteomes" id="UP000278907">
    <property type="component" value="Unassembled WGS sequence"/>
</dbReference>
<dbReference type="RefSeq" id="WP_208734621.1">
    <property type="nucleotide sequence ID" value="NZ_RAWI01000987.1"/>
</dbReference>
<evidence type="ECO:0000313" key="6">
    <source>
        <dbReference type="Proteomes" id="UP000278907"/>
    </source>
</evidence>
<dbReference type="SUPFAM" id="SSF53474">
    <property type="entry name" value="alpha/beta-Hydrolases"/>
    <property type="match status" value="1"/>
</dbReference>
<dbReference type="GO" id="GO:0016787">
    <property type="term" value="F:hydrolase activity"/>
    <property type="evidence" value="ECO:0007669"/>
    <property type="project" value="UniProtKB-KW"/>
</dbReference>
<feature type="non-terminal residue" evidence="5">
    <location>
        <position position="92"/>
    </location>
</feature>
<evidence type="ECO:0000256" key="2">
    <source>
        <dbReference type="ARBA" id="ARBA00022797"/>
    </source>
</evidence>
<feature type="domain" description="Epoxide hydrolase N-terminal" evidence="4">
    <location>
        <begin position="1"/>
        <end position="91"/>
    </location>
</feature>
<name>A0ABX9Q597_9BACT</name>
<keyword evidence="6" id="KW-1185">Reference proteome</keyword>
<comment type="similarity">
    <text evidence="1">Belongs to the peptidase S33 family.</text>
</comment>
<dbReference type="EMBL" id="RAWI01000987">
    <property type="protein sequence ID" value="RKH83389.1"/>
    <property type="molecule type" value="Genomic_DNA"/>
</dbReference>
<gene>
    <name evidence="5" type="ORF">D7Y13_42745</name>
</gene>
<keyword evidence="3 5" id="KW-0378">Hydrolase</keyword>
<organism evidence="5 6">
    <name type="scientific">Corallococcus praedator</name>
    <dbReference type="NCBI Taxonomy" id="2316724"/>
    <lineage>
        <taxon>Bacteria</taxon>
        <taxon>Pseudomonadati</taxon>
        <taxon>Myxococcota</taxon>
        <taxon>Myxococcia</taxon>
        <taxon>Myxococcales</taxon>
        <taxon>Cystobacterineae</taxon>
        <taxon>Myxococcaceae</taxon>
        <taxon>Corallococcus</taxon>
    </lineage>
</organism>
<dbReference type="PANTHER" id="PTHR21661:SF35">
    <property type="entry name" value="EPOXIDE HYDROLASE"/>
    <property type="match status" value="1"/>
</dbReference>
<dbReference type="InterPro" id="IPR029058">
    <property type="entry name" value="AB_hydrolase_fold"/>
</dbReference>
<evidence type="ECO:0000256" key="1">
    <source>
        <dbReference type="ARBA" id="ARBA00010088"/>
    </source>
</evidence>
<accession>A0ABX9Q597</accession>